<name>A0AA35RLK1_GEOBA</name>
<evidence type="ECO:0000256" key="1">
    <source>
        <dbReference type="ARBA" id="ARBA00005323"/>
    </source>
</evidence>
<dbReference type="InterPro" id="IPR026956">
    <property type="entry name" value="D-ser_dehydrat-like_dom"/>
</dbReference>
<dbReference type="EMBL" id="CASHTH010001293">
    <property type="protein sequence ID" value="CAI8013754.1"/>
    <property type="molecule type" value="Genomic_DNA"/>
</dbReference>
<dbReference type="InterPro" id="IPR001608">
    <property type="entry name" value="Ala_racemase_N"/>
</dbReference>
<accession>A0AA35RLK1</accession>
<dbReference type="PANTHER" id="PTHR28004">
    <property type="entry name" value="ZGC:162816-RELATED"/>
    <property type="match status" value="1"/>
</dbReference>
<protein>
    <submittedName>
        <fullName evidence="4">3-hydroxy-D-aspartate aldolase</fullName>
    </submittedName>
</protein>
<keyword evidence="5" id="KW-1185">Reference proteome</keyword>
<dbReference type="InterPro" id="IPR051466">
    <property type="entry name" value="D-amino_acid_metab_enzyme"/>
</dbReference>
<dbReference type="Gene3D" id="2.40.37.20">
    <property type="entry name" value="D-serine dehydratase-like domain"/>
    <property type="match status" value="1"/>
</dbReference>
<dbReference type="PANTHER" id="PTHR28004:SF2">
    <property type="entry name" value="D-SERINE DEHYDRATASE"/>
    <property type="match status" value="1"/>
</dbReference>
<dbReference type="InterPro" id="IPR029066">
    <property type="entry name" value="PLP-binding_barrel"/>
</dbReference>
<dbReference type="Pfam" id="PF01168">
    <property type="entry name" value="Ala_racemase_N"/>
    <property type="match status" value="1"/>
</dbReference>
<sequence>MERPIFQPVGTREEELDTPALVVDLDVMEQNIDTVHGFFRRVGPDGATLETEALVRPHVSCHGCPEVAQRQVSADEGLLDEPSSCTGGIAVSSLGEAEVFAGTGFNDILIAGRVVTVPKIRRLLALARDNWIFLAVDSLRNVQELSDAAVAEDAILGILIDLDAGYGYGGVAPGPDAVALARSVDAAPGLAIMGITANEGPLPFSDRTELEAETRRRLQAVVDTRELMEREGFEVPLVSVGNTFDYDVVATIPGINEVQAGTYALMDMETLGVRTELQPAAKVLATVISHPVGGRAVVDAGHKTMGPDFGVPTLEGIPGAVATRFSAEHGILELDGDATERLMPNDKVRLIPHNLSLCFNQFDYVRAVRDGKLVGYWPISARGQLG</sequence>
<gene>
    <name evidence="4" type="ORF">GBAR_LOCUS8677</name>
</gene>
<evidence type="ECO:0000259" key="3">
    <source>
        <dbReference type="SMART" id="SM01119"/>
    </source>
</evidence>
<dbReference type="Gene3D" id="3.20.20.10">
    <property type="entry name" value="Alanine racemase"/>
    <property type="match status" value="1"/>
</dbReference>
<evidence type="ECO:0000256" key="2">
    <source>
        <dbReference type="ARBA" id="ARBA00023239"/>
    </source>
</evidence>
<comment type="caution">
    <text evidence="4">The sequence shown here is derived from an EMBL/GenBank/DDBJ whole genome shotgun (WGS) entry which is preliminary data.</text>
</comment>
<keyword evidence="2" id="KW-0456">Lyase</keyword>
<organism evidence="4 5">
    <name type="scientific">Geodia barretti</name>
    <name type="common">Barrett's horny sponge</name>
    <dbReference type="NCBI Taxonomy" id="519541"/>
    <lineage>
        <taxon>Eukaryota</taxon>
        <taxon>Metazoa</taxon>
        <taxon>Porifera</taxon>
        <taxon>Demospongiae</taxon>
        <taxon>Heteroscleromorpha</taxon>
        <taxon>Tetractinellida</taxon>
        <taxon>Astrophorina</taxon>
        <taxon>Geodiidae</taxon>
        <taxon>Geodia</taxon>
    </lineage>
</organism>
<dbReference type="InterPro" id="IPR042208">
    <property type="entry name" value="D-ser_dehydrat-like_sf"/>
</dbReference>
<dbReference type="Pfam" id="PF14031">
    <property type="entry name" value="D-ser_dehydrat"/>
    <property type="match status" value="1"/>
</dbReference>
<dbReference type="GO" id="GO:0036088">
    <property type="term" value="P:D-serine catabolic process"/>
    <property type="evidence" value="ECO:0007669"/>
    <property type="project" value="TreeGrafter"/>
</dbReference>
<dbReference type="GO" id="GO:0008721">
    <property type="term" value="F:D-serine ammonia-lyase activity"/>
    <property type="evidence" value="ECO:0007669"/>
    <property type="project" value="TreeGrafter"/>
</dbReference>
<proteinExistence type="inferred from homology"/>
<dbReference type="AlphaFoldDB" id="A0AA35RLK1"/>
<dbReference type="Proteomes" id="UP001174909">
    <property type="component" value="Unassembled WGS sequence"/>
</dbReference>
<comment type="similarity">
    <text evidence="1">Belongs to the DSD1 family.</text>
</comment>
<evidence type="ECO:0000313" key="5">
    <source>
        <dbReference type="Proteomes" id="UP001174909"/>
    </source>
</evidence>
<feature type="domain" description="D-serine dehydratase-like" evidence="3">
    <location>
        <begin position="280"/>
        <end position="369"/>
    </location>
</feature>
<reference evidence="4" key="1">
    <citation type="submission" date="2023-03" db="EMBL/GenBank/DDBJ databases">
        <authorList>
            <person name="Steffen K."/>
            <person name="Cardenas P."/>
        </authorList>
    </citation>
    <scope>NUCLEOTIDE SEQUENCE</scope>
</reference>
<dbReference type="SUPFAM" id="SSF51419">
    <property type="entry name" value="PLP-binding barrel"/>
    <property type="match status" value="1"/>
</dbReference>
<evidence type="ECO:0000313" key="4">
    <source>
        <dbReference type="EMBL" id="CAI8013754.1"/>
    </source>
</evidence>
<dbReference type="SMART" id="SM01119">
    <property type="entry name" value="D-ser_dehydrat"/>
    <property type="match status" value="1"/>
</dbReference>